<dbReference type="RefSeq" id="WP_169642096.1">
    <property type="nucleotide sequence ID" value="NZ_CP048788.1"/>
</dbReference>
<dbReference type="NCBIfam" id="TIGR03568">
    <property type="entry name" value="NeuC_NnaA"/>
    <property type="match status" value="1"/>
</dbReference>
<reference evidence="2 3" key="1">
    <citation type="submission" date="2020-02" db="EMBL/GenBank/DDBJ databases">
        <title>Genome sequence of Roseobacter ponti.</title>
        <authorList>
            <person name="Hollensteiner J."/>
            <person name="Schneider D."/>
            <person name="Poehlein A."/>
            <person name="Daniel R."/>
        </authorList>
    </citation>
    <scope>NUCLEOTIDE SEQUENCE [LARGE SCALE GENOMIC DNA]</scope>
    <source>
        <strain evidence="2 3">DSM 106830</strain>
    </source>
</reference>
<name>A0A858SV90_9RHOB</name>
<gene>
    <name evidence="2" type="primary">neuC</name>
    <name evidence="2" type="ORF">G3256_17725</name>
</gene>
<accession>A0A858SV90</accession>
<dbReference type="GO" id="GO:0006047">
    <property type="term" value="P:UDP-N-acetylglucosamine metabolic process"/>
    <property type="evidence" value="ECO:0007669"/>
    <property type="project" value="InterPro"/>
</dbReference>
<keyword evidence="2" id="KW-0326">Glycosidase</keyword>
<dbReference type="EMBL" id="CP048788">
    <property type="protein sequence ID" value="QJF52879.1"/>
    <property type="molecule type" value="Genomic_DNA"/>
</dbReference>
<dbReference type="PANTHER" id="PTHR43174">
    <property type="entry name" value="UDP-N-ACETYLGLUCOSAMINE 2-EPIMERASE"/>
    <property type="match status" value="1"/>
</dbReference>
<proteinExistence type="predicted"/>
<dbReference type="SUPFAM" id="SSF53756">
    <property type="entry name" value="UDP-Glycosyltransferase/glycogen phosphorylase"/>
    <property type="match status" value="1"/>
</dbReference>
<dbReference type="InterPro" id="IPR020004">
    <property type="entry name" value="UDP-GlcNAc_Epase"/>
</dbReference>
<keyword evidence="2" id="KW-0378">Hydrolase</keyword>
<dbReference type="KEGG" id="rpon:G3256_17725"/>
<dbReference type="Pfam" id="PF02350">
    <property type="entry name" value="Epimerase_2"/>
    <property type="match status" value="1"/>
</dbReference>
<sequence>MTVRRIAFVTTARSDYNTMYPVMRAASVDPEIDARIFCAGMHLVPAFGNTWQQLEADGLNIAEKVDFLTDSDRAQDFSEGLGLGVAAFTRALLRQKPDIICVSGDRIENLSLFVAATALGIPLAHMCGGDITEGALDNQIRHVMTKLAHLHFVSMPEHARRVIQMGEEPWRVTLTGDAAIDVIVEQPVLSRAALSEKIGLSGDEPFFLSTYHPQTLGEDTAKEQYTLLLDALADVPERPVMIRPNIDPGFRVLAEMLEDFRARRPDAVIRTSFDRGDFYGLMAHARFMIGNSSSALWEAPSFALPAINVGKRQAGRVAGENVIHITGLDRGELQTALARARSPDFRGSLQGMTNPYGEGKASELTLECLKKTPLGPALTFKKFHEIEFDPMALGLGLASRKDT</sequence>
<dbReference type="PANTHER" id="PTHR43174:SF3">
    <property type="entry name" value="UDP-N-ACETYLGLUCOSAMINE 2-EPIMERASE"/>
    <property type="match status" value="1"/>
</dbReference>
<dbReference type="Proteomes" id="UP000503308">
    <property type="component" value="Chromosome"/>
</dbReference>
<keyword evidence="3" id="KW-1185">Reference proteome</keyword>
<dbReference type="AlphaFoldDB" id="A0A858SV90"/>
<dbReference type="Gene3D" id="3.40.50.2000">
    <property type="entry name" value="Glycogen Phosphorylase B"/>
    <property type="match status" value="2"/>
</dbReference>
<evidence type="ECO:0000313" key="3">
    <source>
        <dbReference type="Proteomes" id="UP000503308"/>
    </source>
</evidence>
<dbReference type="InterPro" id="IPR029767">
    <property type="entry name" value="WecB-like"/>
</dbReference>
<protein>
    <submittedName>
        <fullName evidence="2">UDP-N-acetylglucosamine 2-epimerase (Hydrolyzing)</fullName>
        <ecNumber evidence="2">3.2.1.183</ecNumber>
    </submittedName>
</protein>
<dbReference type="EC" id="3.2.1.183" evidence="2"/>
<evidence type="ECO:0000259" key="1">
    <source>
        <dbReference type="Pfam" id="PF02350"/>
    </source>
</evidence>
<dbReference type="InterPro" id="IPR003331">
    <property type="entry name" value="UDP_GlcNAc_Epimerase_2_dom"/>
</dbReference>
<organism evidence="2 3">
    <name type="scientific">Roseobacter ponti</name>
    <dbReference type="NCBI Taxonomy" id="1891787"/>
    <lineage>
        <taxon>Bacteria</taxon>
        <taxon>Pseudomonadati</taxon>
        <taxon>Pseudomonadota</taxon>
        <taxon>Alphaproteobacteria</taxon>
        <taxon>Rhodobacterales</taxon>
        <taxon>Roseobacteraceae</taxon>
        <taxon>Roseobacter</taxon>
    </lineage>
</organism>
<dbReference type="GO" id="GO:0004553">
    <property type="term" value="F:hydrolase activity, hydrolyzing O-glycosyl compounds"/>
    <property type="evidence" value="ECO:0007669"/>
    <property type="project" value="InterPro"/>
</dbReference>
<evidence type="ECO:0000313" key="2">
    <source>
        <dbReference type="EMBL" id="QJF52879.1"/>
    </source>
</evidence>
<feature type="domain" description="UDP-N-acetylglucosamine 2-epimerase" evidence="1">
    <location>
        <begin position="28"/>
        <end position="369"/>
    </location>
</feature>